<dbReference type="Pfam" id="PF12680">
    <property type="entry name" value="SnoaL_2"/>
    <property type="match status" value="1"/>
</dbReference>
<evidence type="ECO:0000259" key="1">
    <source>
        <dbReference type="Pfam" id="PF12680"/>
    </source>
</evidence>
<name>A0A509EDW1_9HYPH</name>
<feature type="domain" description="SnoaL-like" evidence="1">
    <location>
        <begin position="27"/>
        <end position="123"/>
    </location>
</feature>
<organism evidence="2 3">
    <name type="scientific">Methylobacterium symbioticum</name>
    <dbReference type="NCBI Taxonomy" id="2584084"/>
    <lineage>
        <taxon>Bacteria</taxon>
        <taxon>Pseudomonadati</taxon>
        <taxon>Pseudomonadota</taxon>
        <taxon>Alphaproteobacteria</taxon>
        <taxon>Hyphomicrobiales</taxon>
        <taxon>Methylobacteriaceae</taxon>
        <taxon>Methylobacterium</taxon>
    </lineage>
</organism>
<sequence>MSDTTSTVPEAAEPDYDRILRANLERVFNERDAERRAAALAELFVEAPVMYEPANVVQGREAISTVAGKLLDQFGPTFRFSPVGAAVGHHGLGSLRWHAGPDGGPVTVTGSDVAEIIDGRIARLWVLLNPPEA</sequence>
<dbReference type="AlphaFoldDB" id="A0A509EDW1"/>
<dbReference type="Proteomes" id="UP000410984">
    <property type="component" value="Unassembled WGS sequence"/>
</dbReference>
<dbReference type="EMBL" id="CABFPH010000028">
    <property type="protein sequence ID" value="VUD71764.1"/>
    <property type="molecule type" value="Genomic_DNA"/>
</dbReference>
<keyword evidence="3" id="KW-1185">Reference proteome</keyword>
<dbReference type="OrthoDB" id="7064268at2"/>
<dbReference type="InterPro" id="IPR032710">
    <property type="entry name" value="NTF2-like_dom_sf"/>
</dbReference>
<dbReference type="SUPFAM" id="SSF54427">
    <property type="entry name" value="NTF2-like"/>
    <property type="match status" value="1"/>
</dbReference>
<dbReference type="InterPro" id="IPR037401">
    <property type="entry name" value="SnoaL-like"/>
</dbReference>
<evidence type="ECO:0000313" key="2">
    <source>
        <dbReference type="EMBL" id="VUD71764.1"/>
    </source>
</evidence>
<dbReference type="Gene3D" id="3.10.450.50">
    <property type="match status" value="1"/>
</dbReference>
<protein>
    <recommendedName>
        <fullName evidence="1">SnoaL-like domain-containing protein</fullName>
    </recommendedName>
</protein>
<accession>A0A509EDW1</accession>
<reference evidence="2 3" key="1">
    <citation type="submission" date="2019-06" db="EMBL/GenBank/DDBJ databases">
        <authorList>
            <person name="Rodrigo-Torres L."/>
            <person name="Arahal R. D."/>
            <person name="Lucena T."/>
        </authorList>
    </citation>
    <scope>NUCLEOTIDE SEQUENCE [LARGE SCALE GENOMIC DNA]</scope>
    <source>
        <strain evidence="2 3">SB0023/3</strain>
    </source>
</reference>
<proteinExistence type="predicted"/>
<evidence type="ECO:0000313" key="3">
    <source>
        <dbReference type="Proteomes" id="UP000410984"/>
    </source>
</evidence>
<dbReference type="RefSeq" id="WP_142583144.1">
    <property type="nucleotide sequence ID" value="NZ_CABFPH010000028.1"/>
</dbReference>
<gene>
    <name evidence="2" type="ORF">MET9862_02352</name>
</gene>